<keyword evidence="2" id="KW-1185">Reference proteome</keyword>
<organism evidence="1 2">
    <name type="scientific">Scleroderma citrinum Foug A</name>
    <dbReference type="NCBI Taxonomy" id="1036808"/>
    <lineage>
        <taxon>Eukaryota</taxon>
        <taxon>Fungi</taxon>
        <taxon>Dikarya</taxon>
        <taxon>Basidiomycota</taxon>
        <taxon>Agaricomycotina</taxon>
        <taxon>Agaricomycetes</taxon>
        <taxon>Agaricomycetidae</taxon>
        <taxon>Boletales</taxon>
        <taxon>Sclerodermatineae</taxon>
        <taxon>Sclerodermataceae</taxon>
        <taxon>Scleroderma</taxon>
    </lineage>
</organism>
<dbReference type="Proteomes" id="UP000053989">
    <property type="component" value="Unassembled WGS sequence"/>
</dbReference>
<name>A0A0C3EAY8_9AGAM</name>
<accession>A0A0C3EAY8</accession>
<evidence type="ECO:0000313" key="1">
    <source>
        <dbReference type="EMBL" id="KIM65106.1"/>
    </source>
</evidence>
<dbReference type="EMBL" id="KN822024">
    <property type="protein sequence ID" value="KIM65106.1"/>
    <property type="molecule type" value="Genomic_DNA"/>
</dbReference>
<dbReference type="InParanoid" id="A0A0C3EAY8"/>
<dbReference type="HOGENOM" id="CLU_2456073_0_0_1"/>
<reference evidence="1 2" key="1">
    <citation type="submission" date="2014-04" db="EMBL/GenBank/DDBJ databases">
        <authorList>
            <consortium name="DOE Joint Genome Institute"/>
            <person name="Kuo A."/>
            <person name="Kohler A."/>
            <person name="Nagy L.G."/>
            <person name="Floudas D."/>
            <person name="Copeland A."/>
            <person name="Barry K.W."/>
            <person name="Cichocki N."/>
            <person name="Veneault-Fourrey C."/>
            <person name="LaButti K."/>
            <person name="Lindquist E.A."/>
            <person name="Lipzen A."/>
            <person name="Lundell T."/>
            <person name="Morin E."/>
            <person name="Murat C."/>
            <person name="Sun H."/>
            <person name="Tunlid A."/>
            <person name="Henrissat B."/>
            <person name="Grigoriev I.V."/>
            <person name="Hibbett D.S."/>
            <person name="Martin F."/>
            <person name="Nordberg H.P."/>
            <person name="Cantor M.N."/>
            <person name="Hua S.X."/>
        </authorList>
    </citation>
    <scope>NUCLEOTIDE SEQUENCE [LARGE SCALE GENOMIC DNA]</scope>
    <source>
        <strain evidence="1 2">Foug A</strain>
    </source>
</reference>
<protein>
    <submittedName>
        <fullName evidence="1">Uncharacterized protein</fullName>
    </submittedName>
</protein>
<proteinExistence type="predicted"/>
<reference evidence="2" key="2">
    <citation type="submission" date="2015-01" db="EMBL/GenBank/DDBJ databases">
        <title>Evolutionary Origins and Diversification of the Mycorrhizal Mutualists.</title>
        <authorList>
            <consortium name="DOE Joint Genome Institute"/>
            <consortium name="Mycorrhizal Genomics Consortium"/>
            <person name="Kohler A."/>
            <person name="Kuo A."/>
            <person name="Nagy L.G."/>
            <person name="Floudas D."/>
            <person name="Copeland A."/>
            <person name="Barry K.W."/>
            <person name="Cichocki N."/>
            <person name="Veneault-Fourrey C."/>
            <person name="LaButti K."/>
            <person name="Lindquist E.A."/>
            <person name="Lipzen A."/>
            <person name="Lundell T."/>
            <person name="Morin E."/>
            <person name="Murat C."/>
            <person name="Riley R."/>
            <person name="Ohm R."/>
            <person name="Sun H."/>
            <person name="Tunlid A."/>
            <person name="Henrissat B."/>
            <person name="Grigoriev I.V."/>
            <person name="Hibbett D.S."/>
            <person name="Martin F."/>
        </authorList>
    </citation>
    <scope>NUCLEOTIDE SEQUENCE [LARGE SCALE GENOMIC DNA]</scope>
    <source>
        <strain evidence="2">Foug A</strain>
    </source>
</reference>
<evidence type="ECO:0000313" key="2">
    <source>
        <dbReference type="Proteomes" id="UP000053989"/>
    </source>
</evidence>
<sequence length="89" mass="9688">MRVCACLARVVTRWSQDQSIEGPSSSWCRPLSLSFSPHLLAPVLRLPAPSVPVIPVVRLFFYATQSVVLASQPHTTATTCSPFSSQNGF</sequence>
<gene>
    <name evidence="1" type="ORF">SCLCIDRAFT_1212596</name>
</gene>
<dbReference type="AlphaFoldDB" id="A0A0C3EAY8"/>